<dbReference type="PROSITE" id="PS00455">
    <property type="entry name" value="AMP_BINDING"/>
    <property type="match status" value="1"/>
</dbReference>
<feature type="non-terminal residue" evidence="2">
    <location>
        <position position="1"/>
    </location>
</feature>
<evidence type="ECO:0000259" key="1">
    <source>
        <dbReference type="Pfam" id="PF00501"/>
    </source>
</evidence>
<dbReference type="SUPFAM" id="SSF56801">
    <property type="entry name" value="Acetyl-CoA synthetase-like"/>
    <property type="match status" value="1"/>
</dbReference>
<dbReference type="GO" id="GO:0044550">
    <property type="term" value="P:secondary metabolite biosynthetic process"/>
    <property type="evidence" value="ECO:0007669"/>
    <property type="project" value="TreeGrafter"/>
</dbReference>
<accession>A0A0F8ZIH5</accession>
<dbReference type="FunFam" id="3.40.50.980:FF:000001">
    <property type="entry name" value="Non-ribosomal peptide synthetase"/>
    <property type="match status" value="1"/>
</dbReference>
<comment type="caution">
    <text evidence="2">The sequence shown here is derived from an EMBL/GenBank/DDBJ whole genome shotgun (WGS) entry which is preliminary data.</text>
</comment>
<dbReference type="AlphaFoldDB" id="A0A0F8ZIH5"/>
<dbReference type="PANTHER" id="PTHR45527:SF1">
    <property type="entry name" value="FATTY ACID SYNTHASE"/>
    <property type="match status" value="1"/>
</dbReference>
<dbReference type="Gene3D" id="3.40.50.980">
    <property type="match status" value="2"/>
</dbReference>
<dbReference type="GO" id="GO:0005737">
    <property type="term" value="C:cytoplasm"/>
    <property type="evidence" value="ECO:0007669"/>
    <property type="project" value="TreeGrafter"/>
</dbReference>
<dbReference type="InterPro" id="IPR020845">
    <property type="entry name" value="AMP-binding_CS"/>
</dbReference>
<dbReference type="EMBL" id="LAZR01060183">
    <property type="protein sequence ID" value="KKK66219.1"/>
    <property type="molecule type" value="Genomic_DNA"/>
</dbReference>
<dbReference type="GO" id="GO:0031177">
    <property type="term" value="F:phosphopantetheine binding"/>
    <property type="evidence" value="ECO:0007669"/>
    <property type="project" value="TreeGrafter"/>
</dbReference>
<dbReference type="PRINTS" id="PR00154">
    <property type="entry name" value="AMPBINDING"/>
</dbReference>
<gene>
    <name evidence="2" type="ORF">LCGC14_2966300</name>
</gene>
<dbReference type="Pfam" id="PF00501">
    <property type="entry name" value="AMP-binding"/>
    <property type="match status" value="1"/>
</dbReference>
<name>A0A0F8ZIH5_9ZZZZ</name>
<evidence type="ECO:0000313" key="2">
    <source>
        <dbReference type="EMBL" id="KKK66219.1"/>
    </source>
</evidence>
<protein>
    <recommendedName>
        <fullName evidence="1">AMP-dependent synthetase/ligase domain-containing protein</fullName>
    </recommendedName>
</protein>
<organism evidence="2">
    <name type="scientific">marine sediment metagenome</name>
    <dbReference type="NCBI Taxonomy" id="412755"/>
    <lineage>
        <taxon>unclassified sequences</taxon>
        <taxon>metagenomes</taxon>
        <taxon>ecological metagenomes</taxon>
    </lineage>
</organism>
<sequence>ETERQTLLYDFNDTDVDYPQDKTLPQLFEAQVEKAPNHIALVFEDEQLSYAELNRRANQLARVIREQYQQKQGKPLAPDTLIALYLDRSLEMVISILAVLKAGGAYVPIATEYPQERTLFMLADTEAAIVITQQQYIDRWDDWLQGSATQPALIVADDAYPIDQPSIDNLLSISGPTDLAYVIYTSGTTGKPKGVTVEHRGVASLINNQTNHFQFTSDERVLCLSSYYFDASIEQIFLGLSNGAQLILPASSVIKDATQIKQYIYELCITHLNATPSYLIALGSIKDFNHIKRVVSGGENCQAKLLEIWGNLLINEYGPTESTITAVQCVNFSQKKSSNIIGSPVGNTKVYVLSVNYTQLPIGATGELYIGG</sequence>
<dbReference type="Gene3D" id="2.30.38.10">
    <property type="entry name" value="Luciferase, Domain 3"/>
    <property type="match status" value="1"/>
</dbReference>
<dbReference type="InterPro" id="IPR020459">
    <property type="entry name" value="AMP-binding"/>
</dbReference>
<dbReference type="PANTHER" id="PTHR45527">
    <property type="entry name" value="NONRIBOSOMAL PEPTIDE SYNTHETASE"/>
    <property type="match status" value="1"/>
</dbReference>
<dbReference type="InterPro" id="IPR000873">
    <property type="entry name" value="AMP-dep_synth/lig_dom"/>
</dbReference>
<reference evidence="2" key="1">
    <citation type="journal article" date="2015" name="Nature">
        <title>Complex archaea that bridge the gap between prokaryotes and eukaryotes.</title>
        <authorList>
            <person name="Spang A."/>
            <person name="Saw J.H."/>
            <person name="Jorgensen S.L."/>
            <person name="Zaremba-Niedzwiedzka K."/>
            <person name="Martijn J."/>
            <person name="Lind A.E."/>
            <person name="van Eijk R."/>
            <person name="Schleper C."/>
            <person name="Guy L."/>
            <person name="Ettema T.J."/>
        </authorList>
    </citation>
    <scope>NUCLEOTIDE SEQUENCE</scope>
</reference>
<proteinExistence type="predicted"/>
<dbReference type="GO" id="GO:0043041">
    <property type="term" value="P:amino acid activation for nonribosomal peptide biosynthetic process"/>
    <property type="evidence" value="ECO:0007669"/>
    <property type="project" value="TreeGrafter"/>
</dbReference>
<feature type="non-terminal residue" evidence="2">
    <location>
        <position position="372"/>
    </location>
</feature>
<feature type="domain" description="AMP-dependent synthetase/ligase" evidence="1">
    <location>
        <begin position="28"/>
        <end position="372"/>
    </location>
</feature>